<dbReference type="Proteomes" id="UP000595231">
    <property type="component" value="Chromosome"/>
</dbReference>
<accession>A0A7T4B9C9</accession>
<dbReference type="RefSeq" id="WP_198487361.1">
    <property type="nucleotide sequence ID" value="NZ_CP065997.1"/>
</dbReference>
<evidence type="ECO:0000313" key="2">
    <source>
        <dbReference type="Proteomes" id="UP000595231"/>
    </source>
</evidence>
<protein>
    <submittedName>
        <fullName evidence="1">Uncharacterized protein</fullName>
    </submittedName>
</protein>
<name>A0A7T4B9C9_9BURK</name>
<organism evidence="1 2">
    <name type="scientific">Achromobacter deleyi</name>
    <dbReference type="NCBI Taxonomy" id="1353891"/>
    <lineage>
        <taxon>Bacteria</taxon>
        <taxon>Pseudomonadati</taxon>
        <taxon>Pseudomonadota</taxon>
        <taxon>Betaproteobacteria</taxon>
        <taxon>Burkholderiales</taxon>
        <taxon>Alcaligenaceae</taxon>
        <taxon>Achromobacter</taxon>
    </lineage>
</organism>
<proteinExistence type="predicted"/>
<dbReference type="EMBL" id="CP065997">
    <property type="protein sequence ID" value="QQB37952.1"/>
    <property type="molecule type" value="Genomic_DNA"/>
</dbReference>
<reference evidence="1 2" key="1">
    <citation type="submission" date="2020-12" db="EMBL/GenBank/DDBJ databases">
        <title>FDA dAtabase for Regulatory Grade micrObial Sequences (FDA-ARGOS): Supporting development and validation of Infectious Disease Dx tests.</title>
        <authorList>
            <person name="Sproer C."/>
            <person name="Gronow S."/>
            <person name="Severitt S."/>
            <person name="Schroder I."/>
            <person name="Tallon L."/>
            <person name="Sadzewicz L."/>
            <person name="Zhao X."/>
            <person name="Boylan J."/>
            <person name="Ott S."/>
            <person name="Bowen H."/>
            <person name="Vavikolanu K."/>
            <person name="Mehta A."/>
            <person name="Aluvathingal J."/>
            <person name="Nadendla S."/>
            <person name="Lowell S."/>
            <person name="Myers T."/>
            <person name="Yan Y."/>
            <person name="Sichtig H."/>
        </authorList>
    </citation>
    <scope>NUCLEOTIDE SEQUENCE [LARGE SCALE GENOMIC DNA]</scope>
    <source>
        <strain evidence="1 2">FDAARGOS_1050</strain>
    </source>
</reference>
<sequence length="176" mass="18951">MFSITEQTATLAHINVRTERHGEEPAGAADLKIQFTAGNGVLSEFHPRLRHALYKAEENPAQGSVDGVMPEPTVRVFGDLIEKIRLKHELVGAKVLIDFGLGGDSDIELDTADVDGFAVEMMEGGSVVTTFRVKCHPSGEQVKKLYEVLGNEITISITPAAEKQGSLGLNLEPEAA</sequence>
<dbReference type="AlphaFoldDB" id="A0A7T4B9C9"/>
<evidence type="ECO:0000313" key="1">
    <source>
        <dbReference type="EMBL" id="QQB37952.1"/>
    </source>
</evidence>
<gene>
    <name evidence="1" type="ORF">I6I07_15815</name>
</gene>